<protein>
    <submittedName>
        <fullName evidence="1">Uncharacterized protein</fullName>
    </submittedName>
</protein>
<sequence>MLADIEDKEKIKLTKMRKHRSKSKLNRNLSLEKSTDRIIHPRIINELKRDVQICLYQRLRESRFDPSGKLCLQTNPSWLMKRTKSAIDSQQRCKTGPIIMSAINQRQRSMESFKRNEIKRLTADVQTILTGPVLKNSNQLYKQTNKNKHIYRFSN</sequence>
<gene>
    <name evidence="1" type="ORF">BJG266_LOCUS29519</name>
</gene>
<proteinExistence type="predicted"/>
<accession>A0A814ZXE8</accession>
<organism evidence="1 2">
    <name type="scientific">Adineta steineri</name>
    <dbReference type="NCBI Taxonomy" id="433720"/>
    <lineage>
        <taxon>Eukaryota</taxon>
        <taxon>Metazoa</taxon>
        <taxon>Spiralia</taxon>
        <taxon>Gnathifera</taxon>
        <taxon>Rotifera</taxon>
        <taxon>Eurotatoria</taxon>
        <taxon>Bdelloidea</taxon>
        <taxon>Adinetida</taxon>
        <taxon>Adinetidae</taxon>
        <taxon>Adineta</taxon>
    </lineage>
</organism>
<dbReference type="Proteomes" id="UP000663877">
    <property type="component" value="Unassembled WGS sequence"/>
</dbReference>
<evidence type="ECO:0000313" key="2">
    <source>
        <dbReference type="Proteomes" id="UP000663877"/>
    </source>
</evidence>
<reference evidence="1" key="1">
    <citation type="submission" date="2021-02" db="EMBL/GenBank/DDBJ databases">
        <authorList>
            <person name="Nowell W R."/>
        </authorList>
    </citation>
    <scope>NUCLEOTIDE SEQUENCE</scope>
</reference>
<dbReference type="EMBL" id="CAJNOI010000341">
    <property type="protein sequence ID" value="CAF1249745.1"/>
    <property type="molecule type" value="Genomic_DNA"/>
</dbReference>
<dbReference type="AlphaFoldDB" id="A0A814ZXE8"/>
<name>A0A814ZXE8_9BILA</name>
<evidence type="ECO:0000313" key="1">
    <source>
        <dbReference type="EMBL" id="CAF1249745.1"/>
    </source>
</evidence>
<comment type="caution">
    <text evidence="1">The sequence shown here is derived from an EMBL/GenBank/DDBJ whole genome shotgun (WGS) entry which is preliminary data.</text>
</comment>